<keyword evidence="2" id="KW-0012">Acyltransferase</keyword>
<dbReference type="InterPro" id="IPR050832">
    <property type="entry name" value="Bact_Acetyltransf"/>
</dbReference>
<reference evidence="4 5" key="1">
    <citation type="submission" date="2024-06" db="EMBL/GenBank/DDBJ databases">
        <title>Genomic Encyclopedia of Type Strains, Phase IV (KMG-IV): sequencing the most valuable type-strain genomes for metagenomic binning, comparative biology and taxonomic classification.</title>
        <authorList>
            <person name="Goeker M."/>
        </authorList>
    </citation>
    <scope>NUCLEOTIDE SEQUENCE [LARGE SCALE GENOMIC DNA]</scope>
    <source>
        <strain evidence="4 5">DSM 17809</strain>
    </source>
</reference>
<evidence type="ECO:0000256" key="1">
    <source>
        <dbReference type="ARBA" id="ARBA00022679"/>
    </source>
</evidence>
<evidence type="ECO:0000259" key="3">
    <source>
        <dbReference type="PROSITE" id="PS51186"/>
    </source>
</evidence>
<protein>
    <submittedName>
        <fullName evidence="4">GNAT superfamily N-acetyltransferase</fullName>
    </submittedName>
</protein>
<gene>
    <name evidence="4" type="ORF">ABID41_001122</name>
</gene>
<dbReference type="Pfam" id="PF00583">
    <property type="entry name" value="Acetyltransf_1"/>
    <property type="match status" value="1"/>
</dbReference>
<dbReference type="Gene3D" id="3.40.630.30">
    <property type="match status" value="1"/>
</dbReference>
<dbReference type="EMBL" id="JBEPLU010000001">
    <property type="protein sequence ID" value="MET3526027.1"/>
    <property type="molecule type" value="Genomic_DNA"/>
</dbReference>
<keyword evidence="5" id="KW-1185">Reference proteome</keyword>
<evidence type="ECO:0000313" key="4">
    <source>
        <dbReference type="EMBL" id="MET3526027.1"/>
    </source>
</evidence>
<dbReference type="SUPFAM" id="SSF55729">
    <property type="entry name" value="Acyl-CoA N-acyltransferases (Nat)"/>
    <property type="match status" value="1"/>
</dbReference>
<dbReference type="CDD" id="cd04301">
    <property type="entry name" value="NAT_SF"/>
    <property type="match status" value="1"/>
</dbReference>
<accession>A0ABV2EG59</accession>
<evidence type="ECO:0000256" key="2">
    <source>
        <dbReference type="ARBA" id="ARBA00023315"/>
    </source>
</evidence>
<dbReference type="PANTHER" id="PTHR43877">
    <property type="entry name" value="AMINOALKYLPHOSPHONATE N-ACETYLTRANSFERASE-RELATED-RELATED"/>
    <property type="match status" value="1"/>
</dbReference>
<keyword evidence="1" id="KW-0808">Transferase</keyword>
<evidence type="ECO:0000313" key="5">
    <source>
        <dbReference type="Proteomes" id="UP001549110"/>
    </source>
</evidence>
<sequence length="174" mass="18595">MTDHIVRPLIAADMPAVADLQLLAYQPIYHEDQEVLESRLLAGPGFCWGAFAGDELVAYILSHPWPAASPPAIGTRLGAQAADVDNWFVHDLAMGPAARGHGVGRRLVDVAAERARAAGLVRGDLVAVQGAWAFWEKMGYRVPAVVPAALAAKVAGYGDDARYMTIDLRGRTVP</sequence>
<proteinExistence type="predicted"/>
<dbReference type="InterPro" id="IPR000182">
    <property type="entry name" value="GNAT_dom"/>
</dbReference>
<comment type="caution">
    <text evidence="4">The sequence shown here is derived from an EMBL/GenBank/DDBJ whole genome shotgun (WGS) entry which is preliminary data.</text>
</comment>
<dbReference type="Proteomes" id="UP001549110">
    <property type="component" value="Unassembled WGS sequence"/>
</dbReference>
<organism evidence="4 5">
    <name type="scientific">Phenylobacterium koreense</name>
    <dbReference type="NCBI Taxonomy" id="266125"/>
    <lineage>
        <taxon>Bacteria</taxon>
        <taxon>Pseudomonadati</taxon>
        <taxon>Pseudomonadota</taxon>
        <taxon>Alphaproteobacteria</taxon>
        <taxon>Caulobacterales</taxon>
        <taxon>Caulobacteraceae</taxon>
        <taxon>Phenylobacterium</taxon>
    </lineage>
</organism>
<dbReference type="RefSeq" id="WP_331932574.1">
    <property type="nucleotide sequence ID" value="NZ_JBEPLU010000001.1"/>
</dbReference>
<dbReference type="InterPro" id="IPR016181">
    <property type="entry name" value="Acyl_CoA_acyltransferase"/>
</dbReference>
<dbReference type="PROSITE" id="PS51186">
    <property type="entry name" value="GNAT"/>
    <property type="match status" value="1"/>
</dbReference>
<name>A0ABV2EG59_9CAUL</name>
<feature type="domain" description="N-acetyltransferase" evidence="3">
    <location>
        <begin position="4"/>
        <end position="169"/>
    </location>
</feature>